<organism evidence="8 9">
    <name type="scientific">Kockovaella imperatae</name>
    <dbReference type="NCBI Taxonomy" id="4999"/>
    <lineage>
        <taxon>Eukaryota</taxon>
        <taxon>Fungi</taxon>
        <taxon>Dikarya</taxon>
        <taxon>Basidiomycota</taxon>
        <taxon>Agaricomycotina</taxon>
        <taxon>Tremellomycetes</taxon>
        <taxon>Tremellales</taxon>
        <taxon>Cuniculitremaceae</taxon>
        <taxon>Kockovaella</taxon>
    </lineage>
</organism>
<keyword evidence="5" id="KW-0256">Endoplasmic reticulum</keyword>
<evidence type="ECO:0000259" key="7">
    <source>
        <dbReference type="Pfam" id="PF10256"/>
    </source>
</evidence>
<dbReference type="EMBL" id="NBSH01000005">
    <property type="protein sequence ID" value="ORX38071.1"/>
    <property type="molecule type" value="Genomic_DNA"/>
</dbReference>
<keyword evidence="9" id="KW-1185">Reference proteome</keyword>
<evidence type="ECO:0000256" key="5">
    <source>
        <dbReference type="ARBA" id="ARBA00022824"/>
    </source>
</evidence>
<evidence type="ECO:0000256" key="3">
    <source>
        <dbReference type="ARBA" id="ARBA00011396"/>
    </source>
</evidence>
<dbReference type="InterPro" id="IPR051371">
    <property type="entry name" value="Ras_palmitoyltransferase"/>
</dbReference>
<dbReference type="InterPro" id="IPR019383">
    <property type="entry name" value="Golgin_A_7/ERF4"/>
</dbReference>
<dbReference type="InParanoid" id="A0A1Y1UJ44"/>
<dbReference type="Proteomes" id="UP000193218">
    <property type="component" value="Unassembled WGS sequence"/>
</dbReference>
<dbReference type="AlphaFoldDB" id="A0A1Y1UJ44"/>
<dbReference type="PANTHER" id="PTHR13254:SF0">
    <property type="entry name" value="GOLGIN SUBFAMILY A MEMBER 7_ERF4 DOMAIN-CONTAINING PROTEIN"/>
    <property type="match status" value="1"/>
</dbReference>
<dbReference type="Pfam" id="PF10256">
    <property type="entry name" value="Erf4"/>
    <property type="match status" value="1"/>
</dbReference>
<evidence type="ECO:0000256" key="1">
    <source>
        <dbReference type="ARBA" id="ARBA00004406"/>
    </source>
</evidence>
<gene>
    <name evidence="8" type="ORF">BD324DRAFT_578625</name>
</gene>
<name>A0A1Y1UJ44_9TREE</name>
<evidence type="ECO:0000313" key="8">
    <source>
        <dbReference type="EMBL" id="ORX38071.1"/>
    </source>
</evidence>
<protein>
    <recommendedName>
        <fullName evidence="4">Ras modification protein ERF4</fullName>
    </recommendedName>
</protein>
<sequence length="188" mass="21635">SSSEGWEEAFERQRRQRWDAKVEEDLRGWRGGNGTARSSYSKTAVPTNSYYGQSASGVIGTHLPKEIVRIERDWSDGEVCQFETSFPMELEGRVQPKKWAEFVSTLNRRLLSAYSIRGAVIDNLFAIATWWTSLLWRTSHFEKELRRAELYISDANRDIFNPVGLNVLSPRHLALQFVSPTQEVQYSS</sequence>
<dbReference type="GeneID" id="33555141"/>
<evidence type="ECO:0000256" key="2">
    <source>
        <dbReference type="ARBA" id="ARBA00007732"/>
    </source>
</evidence>
<comment type="caution">
    <text evidence="8">The sequence shown here is derived from an EMBL/GenBank/DDBJ whole genome shotgun (WGS) entry which is preliminary data.</text>
</comment>
<dbReference type="GO" id="GO:0006612">
    <property type="term" value="P:protein targeting to membrane"/>
    <property type="evidence" value="ECO:0007669"/>
    <property type="project" value="TreeGrafter"/>
</dbReference>
<comment type="subcellular location">
    <subcellularLocation>
        <location evidence="1">Endoplasmic reticulum membrane</location>
        <topology evidence="1">Peripheral membrane protein</topology>
    </subcellularLocation>
</comment>
<feature type="domain" description="Golgin subfamily A member 7/ERF4" evidence="7">
    <location>
        <begin position="67"/>
        <end position="178"/>
    </location>
</feature>
<evidence type="ECO:0000256" key="4">
    <source>
        <dbReference type="ARBA" id="ARBA00018463"/>
    </source>
</evidence>
<evidence type="ECO:0000256" key="6">
    <source>
        <dbReference type="ARBA" id="ARBA00023136"/>
    </source>
</evidence>
<dbReference type="PANTHER" id="PTHR13254">
    <property type="entry name" value="GOLGI AUTOANTIGEN, GOLGIN SUBFAMILY A, 7"/>
    <property type="match status" value="1"/>
</dbReference>
<proteinExistence type="inferred from homology"/>
<dbReference type="STRING" id="4999.A0A1Y1UJ44"/>
<feature type="non-terminal residue" evidence="8">
    <location>
        <position position="1"/>
    </location>
</feature>
<dbReference type="GO" id="GO:0005789">
    <property type="term" value="C:endoplasmic reticulum membrane"/>
    <property type="evidence" value="ECO:0007669"/>
    <property type="project" value="UniProtKB-SubCell"/>
</dbReference>
<dbReference type="GO" id="GO:0031211">
    <property type="term" value="C:endoplasmic reticulum palmitoyltransferase complex"/>
    <property type="evidence" value="ECO:0007669"/>
    <property type="project" value="TreeGrafter"/>
</dbReference>
<reference evidence="8 9" key="1">
    <citation type="submission" date="2017-03" db="EMBL/GenBank/DDBJ databases">
        <title>Widespread Adenine N6-methylation of Active Genes in Fungi.</title>
        <authorList>
            <consortium name="DOE Joint Genome Institute"/>
            <person name="Mondo S.J."/>
            <person name="Dannebaum R.O."/>
            <person name="Kuo R.C."/>
            <person name="Louie K.B."/>
            <person name="Bewick A.J."/>
            <person name="Labutti K."/>
            <person name="Haridas S."/>
            <person name="Kuo A."/>
            <person name="Salamov A."/>
            <person name="Ahrendt S.R."/>
            <person name="Lau R."/>
            <person name="Bowen B.P."/>
            <person name="Lipzen A."/>
            <person name="Sullivan W."/>
            <person name="Andreopoulos W.B."/>
            <person name="Clum A."/>
            <person name="Lindquist E."/>
            <person name="Daum C."/>
            <person name="Northen T.R."/>
            <person name="Ramamoorthy G."/>
            <person name="Schmitz R.J."/>
            <person name="Gryganskyi A."/>
            <person name="Culley D."/>
            <person name="Magnuson J."/>
            <person name="James T.Y."/>
            <person name="O'Malley M.A."/>
            <person name="Stajich J.E."/>
            <person name="Spatafora J.W."/>
            <person name="Visel A."/>
            <person name="Grigoriev I.V."/>
        </authorList>
    </citation>
    <scope>NUCLEOTIDE SEQUENCE [LARGE SCALE GENOMIC DNA]</scope>
    <source>
        <strain evidence="8 9">NRRL Y-17943</strain>
    </source>
</reference>
<keyword evidence="6" id="KW-0472">Membrane</keyword>
<dbReference type="OrthoDB" id="2190159at2759"/>
<comment type="similarity">
    <text evidence="2">Belongs to the ERF4 family.</text>
</comment>
<comment type="subunit">
    <text evidence="3">Interacts with ERF2.</text>
</comment>
<evidence type="ECO:0000313" key="9">
    <source>
        <dbReference type="Proteomes" id="UP000193218"/>
    </source>
</evidence>
<dbReference type="RefSeq" id="XP_021872058.1">
    <property type="nucleotide sequence ID" value="XM_022013333.1"/>
</dbReference>
<accession>A0A1Y1UJ44</accession>